<feature type="binding site" evidence="9">
    <location>
        <position position="94"/>
    </location>
    <ligand>
        <name>ATP</name>
        <dbReference type="ChEBI" id="CHEBI:30616"/>
    </ligand>
</feature>
<dbReference type="InterPro" id="IPR034907">
    <property type="entry name" value="NDK-like_dom"/>
</dbReference>
<feature type="domain" description="Nucleoside diphosphate kinase-like" evidence="12">
    <location>
        <begin position="4"/>
        <end position="140"/>
    </location>
</feature>
<comment type="cofactor">
    <cofactor evidence="3">
        <name>Mg(2+)</name>
        <dbReference type="ChEBI" id="CHEBI:18420"/>
    </cofactor>
</comment>
<dbReference type="Gene3D" id="3.30.70.141">
    <property type="entry name" value="Nucleoside diphosphate kinase-like domain"/>
    <property type="match status" value="1"/>
</dbReference>
<evidence type="ECO:0000256" key="8">
    <source>
        <dbReference type="ARBA" id="ARBA00022840"/>
    </source>
</evidence>
<keyword evidence="8 11" id="KW-0067">ATP-binding</keyword>
<feature type="active site" description="Pros-phosphohistidine intermediate" evidence="9">
    <location>
        <position position="118"/>
    </location>
</feature>
<evidence type="ECO:0000313" key="13">
    <source>
        <dbReference type="EMBL" id="CAL5228333.1"/>
    </source>
</evidence>
<evidence type="ECO:0000256" key="11">
    <source>
        <dbReference type="RuleBase" id="RU004013"/>
    </source>
</evidence>
<dbReference type="EC" id="2.7.4.6" evidence="11"/>
<dbReference type="Pfam" id="PF00334">
    <property type="entry name" value="NDK"/>
    <property type="match status" value="1"/>
</dbReference>
<keyword evidence="14" id="KW-1185">Reference proteome</keyword>
<evidence type="ECO:0000256" key="3">
    <source>
        <dbReference type="ARBA" id="ARBA00001946"/>
    </source>
</evidence>
<evidence type="ECO:0000256" key="2">
    <source>
        <dbReference type="ARBA" id="ARBA00000937"/>
    </source>
</evidence>
<accession>A0ABP1GCC9</accession>
<dbReference type="SUPFAM" id="SSF54919">
    <property type="entry name" value="Nucleoside diphosphate kinase, NDK"/>
    <property type="match status" value="1"/>
</dbReference>
<feature type="binding site" evidence="9">
    <location>
        <position position="105"/>
    </location>
    <ligand>
        <name>ATP</name>
        <dbReference type="ChEBI" id="CHEBI:30616"/>
    </ligand>
</feature>
<sequence length="151" mass="16685">MANNEQTFIMIKPDGVARGLVGEVIKRFEQKGYYLRALKMMNVPKELAEEHYVDLSSKPFYKGLVNYIVSGPVVATVWEGKGVVVTGRKLVGATNPLASEPGSIRGDFCIDVGRNVIHGSDAVESAKREIGLWFPEGLADNKPELKWVYES</sequence>
<reference evidence="13 14" key="1">
    <citation type="submission" date="2024-06" db="EMBL/GenBank/DDBJ databases">
        <authorList>
            <person name="Kraege A."/>
            <person name="Thomma B."/>
        </authorList>
    </citation>
    <scope>NUCLEOTIDE SEQUENCE [LARGE SCALE GENOMIC DNA]</scope>
</reference>
<proteinExistence type="inferred from homology"/>
<gene>
    <name evidence="13" type="primary">g11442</name>
    <name evidence="13" type="ORF">VP750_LOCUS10239</name>
</gene>
<evidence type="ECO:0000256" key="4">
    <source>
        <dbReference type="ARBA" id="ARBA00008142"/>
    </source>
</evidence>
<keyword evidence="5 11" id="KW-0808">Transferase</keyword>
<dbReference type="PRINTS" id="PR01243">
    <property type="entry name" value="NUCDPKINASE"/>
</dbReference>
<dbReference type="Proteomes" id="UP001497392">
    <property type="component" value="Unassembled WGS sequence"/>
</dbReference>
<feature type="binding site" evidence="9">
    <location>
        <position position="115"/>
    </location>
    <ligand>
        <name>ATP</name>
        <dbReference type="ChEBI" id="CHEBI:30616"/>
    </ligand>
</feature>
<feature type="binding site" evidence="9">
    <location>
        <position position="12"/>
    </location>
    <ligand>
        <name>ATP</name>
        <dbReference type="ChEBI" id="CHEBI:30616"/>
    </ligand>
</feature>
<organism evidence="13 14">
    <name type="scientific">Coccomyxa viridis</name>
    <dbReference type="NCBI Taxonomy" id="1274662"/>
    <lineage>
        <taxon>Eukaryota</taxon>
        <taxon>Viridiplantae</taxon>
        <taxon>Chlorophyta</taxon>
        <taxon>core chlorophytes</taxon>
        <taxon>Trebouxiophyceae</taxon>
        <taxon>Trebouxiophyceae incertae sedis</taxon>
        <taxon>Coccomyxaceae</taxon>
        <taxon>Coccomyxa</taxon>
    </lineage>
</organism>
<dbReference type="InterPro" id="IPR023005">
    <property type="entry name" value="Nucleoside_diP_kinase_AS"/>
</dbReference>
<dbReference type="PROSITE" id="PS51374">
    <property type="entry name" value="NDPK_LIKE"/>
    <property type="match status" value="1"/>
</dbReference>
<dbReference type="InterPro" id="IPR001564">
    <property type="entry name" value="Nucleoside_diP_kinase"/>
</dbReference>
<protein>
    <recommendedName>
        <fullName evidence="11">Nucleoside diphosphate kinase</fullName>
        <ecNumber evidence="11">2.7.4.6</ecNumber>
    </recommendedName>
</protein>
<dbReference type="HAMAP" id="MF_00451">
    <property type="entry name" value="NDP_kinase"/>
    <property type="match status" value="1"/>
</dbReference>
<dbReference type="PROSITE" id="PS00469">
    <property type="entry name" value="NDPK"/>
    <property type="match status" value="1"/>
</dbReference>
<feature type="binding site" evidence="9">
    <location>
        <position position="88"/>
    </location>
    <ligand>
        <name>ATP</name>
        <dbReference type="ChEBI" id="CHEBI:30616"/>
    </ligand>
</feature>
<comment type="catalytic activity">
    <reaction evidence="2">
        <text>a ribonucleoside 5'-diphosphate + ATP = a ribonucleoside 5'-triphosphate + ADP</text>
        <dbReference type="Rhea" id="RHEA:18113"/>
        <dbReference type="ChEBI" id="CHEBI:30616"/>
        <dbReference type="ChEBI" id="CHEBI:57930"/>
        <dbReference type="ChEBI" id="CHEBI:61557"/>
        <dbReference type="ChEBI" id="CHEBI:456216"/>
        <dbReference type="EC" id="2.7.4.6"/>
    </reaction>
</comment>
<evidence type="ECO:0000256" key="1">
    <source>
        <dbReference type="ARBA" id="ARBA00000082"/>
    </source>
</evidence>
<dbReference type="PANTHER" id="PTHR11349">
    <property type="entry name" value="NUCLEOSIDE DIPHOSPHATE KINASE"/>
    <property type="match status" value="1"/>
</dbReference>
<keyword evidence="6 11" id="KW-0547">Nucleotide-binding</keyword>
<name>A0ABP1GCC9_9CHLO</name>
<evidence type="ECO:0000256" key="9">
    <source>
        <dbReference type="PROSITE-ProRule" id="PRU00706"/>
    </source>
</evidence>
<dbReference type="EMBL" id="CAXHTA020000018">
    <property type="protein sequence ID" value="CAL5228333.1"/>
    <property type="molecule type" value="Genomic_DNA"/>
</dbReference>
<dbReference type="SMART" id="SM00562">
    <property type="entry name" value="NDK"/>
    <property type="match status" value="1"/>
</dbReference>
<dbReference type="CDD" id="cd04413">
    <property type="entry name" value="NDPk_I"/>
    <property type="match status" value="1"/>
</dbReference>
<comment type="similarity">
    <text evidence="4 9 10">Belongs to the NDK family.</text>
</comment>
<comment type="caution">
    <text evidence="13">The sequence shown here is derived from an EMBL/GenBank/DDBJ whole genome shotgun (WGS) entry which is preliminary data.</text>
</comment>
<evidence type="ECO:0000256" key="10">
    <source>
        <dbReference type="RuleBase" id="RU004011"/>
    </source>
</evidence>
<evidence type="ECO:0000256" key="7">
    <source>
        <dbReference type="ARBA" id="ARBA00022777"/>
    </source>
</evidence>
<feature type="binding site" evidence="9">
    <location>
        <position position="60"/>
    </location>
    <ligand>
        <name>ATP</name>
        <dbReference type="ChEBI" id="CHEBI:30616"/>
    </ligand>
</feature>
<evidence type="ECO:0000259" key="12">
    <source>
        <dbReference type="SMART" id="SM00562"/>
    </source>
</evidence>
<evidence type="ECO:0000256" key="6">
    <source>
        <dbReference type="ARBA" id="ARBA00022741"/>
    </source>
</evidence>
<comment type="catalytic activity">
    <reaction evidence="1 11">
        <text>a 2'-deoxyribonucleoside 5'-diphosphate + ATP = a 2'-deoxyribonucleoside 5'-triphosphate + ADP</text>
        <dbReference type="Rhea" id="RHEA:44640"/>
        <dbReference type="ChEBI" id="CHEBI:30616"/>
        <dbReference type="ChEBI" id="CHEBI:61560"/>
        <dbReference type="ChEBI" id="CHEBI:73316"/>
        <dbReference type="ChEBI" id="CHEBI:456216"/>
        <dbReference type="EC" id="2.7.4.6"/>
    </reaction>
</comment>
<keyword evidence="7 11" id="KW-0418">Kinase</keyword>
<dbReference type="InterPro" id="IPR036850">
    <property type="entry name" value="NDK-like_dom_sf"/>
</dbReference>
<dbReference type="NCBIfam" id="NF001908">
    <property type="entry name" value="PRK00668.1"/>
    <property type="match status" value="1"/>
</dbReference>
<evidence type="ECO:0000256" key="5">
    <source>
        <dbReference type="ARBA" id="ARBA00022679"/>
    </source>
</evidence>
<evidence type="ECO:0000313" key="14">
    <source>
        <dbReference type="Proteomes" id="UP001497392"/>
    </source>
</evidence>